<organism evidence="2 3">
    <name type="scientific">Deinococcus cellulosilyticus (strain DSM 18568 / NBRC 106333 / KACC 11606 / 5516J-15)</name>
    <dbReference type="NCBI Taxonomy" id="1223518"/>
    <lineage>
        <taxon>Bacteria</taxon>
        <taxon>Thermotogati</taxon>
        <taxon>Deinococcota</taxon>
        <taxon>Deinococci</taxon>
        <taxon>Deinococcales</taxon>
        <taxon>Deinococcaceae</taxon>
        <taxon>Deinococcus</taxon>
    </lineage>
</organism>
<dbReference type="SUPFAM" id="SSF109604">
    <property type="entry name" value="HD-domain/PDEase-like"/>
    <property type="match status" value="1"/>
</dbReference>
<gene>
    <name evidence="2" type="ORF">DC3_21630</name>
</gene>
<sequence>MSRILQNMSVQPALNLHAWEERFKSHLLAHASFDAGHDLEHIQRVVLSARRIALQENAELNVVLPAAWLHDCVIVPKDSPLRKQASRLAADAAKVFLESGGYPEQHLDAIHHAILTHSFSAGIPPETLEAKIVQDADRLDALGSIGIARCLMLGGSMGRALYHPQDPFGESRMHDDLTYTIDHFFVKLFKLPSQMHTQAAREEAEKRVGVMRQFLEQLGREVG</sequence>
<comment type="caution">
    <text evidence="2">The sequence shown here is derived from an EMBL/GenBank/DDBJ whole genome shotgun (WGS) entry which is preliminary data.</text>
</comment>
<dbReference type="Proteomes" id="UP000321306">
    <property type="component" value="Unassembled WGS sequence"/>
</dbReference>
<evidence type="ECO:0000259" key="1">
    <source>
        <dbReference type="PROSITE" id="PS51831"/>
    </source>
</evidence>
<dbReference type="InterPro" id="IPR006674">
    <property type="entry name" value="HD_domain"/>
</dbReference>
<dbReference type="CDD" id="cd00077">
    <property type="entry name" value="HDc"/>
    <property type="match status" value="1"/>
</dbReference>
<dbReference type="InterPro" id="IPR003607">
    <property type="entry name" value="HD/PDEase_dom"/>
</dbReference>
<evidence type="ECO:0000313" key="2">
    <source>
        <dbReference type="EMBL" id="GEM46528.1"/>
    </source>
</evidence>
<dbReference type="GO" id="GO:0016787">
    <property type="term" value="F:hydrolase activity"/>
    <property type="evidence" value="ECO:0007669"/>
    <property type="project" value="UniProtKB-KW"/>
</dbReference>
<protein>
    <submittedName>
        <fullName evidence="2">Phosphohydrolase</fullName>
    </submittedName>
</protein>
<proteinExistence type="predicted"/>
<dbReference type="PANTHER" id="PTHR33594">
    <property type="entry name" value="SUPERFAMILY HYDROLASE, PUTATIVE (AFU_ORTHOLOGUE AFUA_1G03035)-RELATED"/>
    <property type="match status" value="1"/>
</dbReference>
<reference evidence="2 3" key="1">
    <citation type="submission" date="2019-07" db="EMBL/GenBank/DDBJ databases">
        <title>Whole genome shotgun sequence of Deinococcus cellulosilyticus NBRC 106333.</title>
        <authorList>
            <person name="Hosoyama A."/>
            <person name="Uohara A."/>
            <person name="Ohji S."/>
            <person name="Ichikawa N."/>
        </authorList>
    </citation>
    <scope>NUCLEOTIDE SEQUENCE [LARGE SCALE GENOMIC DNA]</scope>
    <source>
        <strain evidence="2 3">NBRC 106333</strain>
    </source>
</reference>
<dbReference type="SMART" id="SM00471">
    <property type="entry name" value="HDc"/>
    <property type="match status" value="1"/>
</dbReference>
<dbReference type="PROSITE" id="PS51831">
    <property type="entry name" value="HD"/>
    <property type="match status" value="1"/>
</dbReference>
<dbReference type="Gene3D" id="1.10.3210.50">
    <property type="match status" value="1"/>
</dbReference>
<name>A0A511N238_DEIC1</name>
<dbReference type="Pfam" id="PF01966">
    <property type="entry name" value="HD"/>
    <property type="match status" value="1"/>
</dbReference>
<feature type="domain" description="HD" evidence="1">
    <location>
        <begin position="38"/>
        <end position="142"/>
    </location>
</feature>
<dbReference type="EMBL" id="BJXB01000008">
    <property type="protein sequence ID" value="GEM46528.1"/>
    <property type="molecule type" value="Genomic_DNA"/>
</dbReference>
<dbReference type="AlphaFoldDB" id="A0A511N238"/>
<dbReference type="PANTHER" id="PTHR33594:SF1">
    <property type="entry name" value="HD_PDEASE DOMAIN-CONTAINING PROTEIN"/>
    <property type="match status" value="1"/>
</dbReference>
<evidence type="ECO:0000313" key="3">
    <source>
        <dbReference type="Proteomes" id="UP000321306"/>
    </source>
</evidence>
<keyword evidence="3" id="KW-1185">Reference proteome</keyword>
<keyword evidence="2" id="KW-0378">Hydrolase</keyword>
<accession>A0A511N238</accession>